<feature type="domain" description="RRM Nup35-type" evidence="11">
    <location>
        <begin position="187"/>
        <end position="268"/>
    </location>
</feature>
<evidence type="ECO:0000256" key="6">
    <source>
        <dbReference type="ARBA" id="ARBA00023010"/>
    </source>
</evidence>
<keyword evidence="13" id="KW-1185">Reference proteome</keyword>
<feature type="region of interest" description="Disordered" evidence="10">
    <location>
        <begin position="54"/>
        <end position="93"/>
    </location>
</feature>
<gene>
    <name evidence="12" type="ORF">CYMTET_51408</name>
</gene>
<dbReference type="GO" id="GO:0044615">
    <property type="term" value="C:nuclear pore nuclear basket"/>
    <property type="evidence" value="ECO:0007669"/>
    <property type="project" value="TreeGrafter"/>
</dbReference>
<evidence type="ECO:0000256" key="10">
    <source>
        <dbReference type="SAM" id="MobiDB-lite"/>
    </source>
</evidence>
<evidence type="ECO:0000256" key="3">
    <source>
        <dbReference type="ARBA" id="ARBA00022448"/>
    </source>
</evidence>
<accession>A0AAE0BMV9</accession>
<dbReference type="GO" id="GO:0051028">
    <property type="term" value="P:mRNA transport"/>
    <property type="evidence" value="ECO:0007669"/>
    <property type="project" value="UniProtKB-UniRule"/>
</dbReference>
<dbReference type="InterPro" id="IPR012677">
    <property type="entry name" value="Nucleotide-bd_a/b_plait_sf"/>
</dbReference>
<evidence type="ECO:0000313" key="13">
    <source>
        <dbReference type="Proteomes" id="UP001190700"/>
    </source>
</evidence>
<evidence type="ECO:0000259" key="11">
    <source>
        <dbReference type="PROSITE" id="PS51472"/>
    </source>
</evidence>
<dbReference type="GO" id="GO:0006607">
    <property type="term" value="P:NLS-bearing protein import into nucleus"/>
    <property type="evidence" value="ECO:0007669"/>
    <property type="project" value="TreeGrafter"/>
</dbReference>
<evidence type="ECO:0000256" key="7">
    <source>
        <dbReference type="ARBA" id="ARBA00023132"/>
    </source>
</evidence>
<dbReference type="AlphaFoldDB" id="A0AAE0BMV9"/>
<evidence type="ECO:0000256" key="5">
    <source>
        <dbReference type="ARBA" id="ARBA00022927"/>
    </source>
</evidence>
<dbReference type="GO" id="GO:0017056">
    <property type="term" value="F:structural constituent of nuclear pore"/>
    <property type="evidence" value="ECO:0007669"/>
    <property type="project" value="TreeGrafter"/>
</dbReference>
<sequence>MQHTTPAGVPYQAGNYQYLYHQSAQQYANTPTHPAATRNNVQPLVFDSVLSATPQRHTPGLLNQTPGRQSHGHFGQHSPHATPGSGGRPNRFQQVTPRTNEVTAVAAQPLDQPPPQMIALAPYTIETTPGQDRQALVTGSFTTGNFASQPFATGSFAAASPAPGNFAAGVVDQHMDVTDAGAQETEAETARWITVYGFTEQDKPLVLQVFQRCGEITNSVSPPGGGNYMHLEFAQEYHAQMALRRDGCELVNNLMVGVKRVSDHHRHQVTGLPQRADIGQETRPATQIVRPYMVEAPGAQPGLPQPSRGTWGRVLEYVPYYLAM</sequence>
<dbReference type="PANTHER" id="PTHR21527">
    <property type="entry name" value="NUCLEOPORIN NUP35"/>
    <property type="match status" value="1"/>
</dbReference>
<dbReference type="GO" id="GO:0003676">
    <property type="term" value="F:nucleic acid binding"/>
    <property type="evidence" value="ECO:0007669"/>
    <property type="project" value="InterPro"/>
</dbReference>
<dbReference type="PANTHER" id="PTHR21527:SF6">
    <property type="entry name" value="NUCLEOPORIN NUP35"/>
    <property type="match status" value="1"/>
</dbReference>
<dbReference type="InterPro" id="IPR007846">
    <property type="entry name" value="RRM_NUP35_dom"/>
</dbReference>
<comment type="subcellular location">
    <subcellularLocation>
        <location evidence="1">Nucleus</location>
        <location evidence="1">Nuclear pore complex</location>
    </subcellularLocation>
</comment>
<evidence type="ECO:0000313" key="12">
    <source>
        <dbReference type="EMBL" id="KAK3238594.1"/>
    </source>
</evidence>
<proteinExistence type="inferred from homology"/>
<evidence type="ECO:0000256" key="1">
    <source>
        <dbReference type="ARBA" id="ARBA00004567"/>
    </source>
</evidence>
<dbReference type="GO" id="GO:0005543">
    <property type="term" value="F:phospholipid binding"/>
    <property type="evidence" value="ECO:0007669"/>
    <property type="project" value="TreeGrafter"/>
</dbReference>
<keyword evidence="4 9" id="KW-0509">mRNA transport</keyword>
<protein>
    <recommendedName>
        <fullName evidence="11">RRM Nup35-type domain-containing protein</fullName>
    </recommendedName>
</protein>
<organism evidence="12 13">
    <name type="scientific">Cymbomonas tetramitiformis</name>
    <dbReference type="NCBI Taxonomy" id="36881"/>
    <lineage>
        <taxon>Eukaryota</taxon>
        <taxon>Viridiplantae</taxon>
        <taxon>Chlorophyta</taxon>
        <taxon>Pyramimonadophyceae</taxon>
        <taxon>Pyramimonadales</taxon>
        <taxon>Pyramimonadaceae</taxon>
        <taxon>Cymbomonas</taxon>
    </lineage>
</organism>
<name>A0AAE0BMV9_9CHLO</name>
<keyword evidence="3 9" id="KW-0813">Transport</keyword>
<dbReference type="PROSITE" id="PS51472">
    <property type="entry name" value="RRM_NUP35"/>
    <property type="match status" value="1"/>
</dbReference>
<dbReference type="CDD" id="cd12441">
    <property type="entry name" value="RRM_Nup53_like"/>
    <property type="match status" value="1"/>
</dbReference>
<reference evidence="12 13" key="1">
    <citation type="journal article" date="2015" name="Genome Biol. Evol.">
        <title>Comparative Genomics of a Bacterivorous Green Alga Reveals Evolutionary Causalities and Consequences of Phago-Mixotrophic Mode of Nutrition.</title>
        <authorList>
            <person name="Burns J.A."/>
            <person name="Paasch A."/>
            <person name="Narechania A."/>
            <person name="Kim E."/>
        </authorList>
    </citation>
    <scope>NUCLEOTIDE SEQUENCE [LARGE SCALE GENOMIC DNA]</scope>
    <source>
        <strain evidence="12 13">PLY_AMNH</strain>
    </source>
</reference>
<dbReference type="FunFam" id="3.30.70.330:FF:000095">
    <property type="entry name" value="Putative Nucleoporin NUP53"/>
    <property type="match status" value="1"/>
</dbReference>
<evidence type="ECO:0000256" key="2">
    <source>
        <dbReference type="ARBA" id="ARBA00009454"/>
    </source>
</evidence>
<dbReference type="Proteomes" id="UP001190700">
    <property type="component" value="Unassembled WGS sequence"/>
</dbReference>
<dbReference type="EMBL" id="LGRX02034168">
    <property type="protein sequence ID" value="KAK3238594.1"/>
    <property type="molecule type" value="Genomic_DNA"/>
</dbReference>
<dbReference type="SUPFAM" id="SSF54928">
    <property type="entry name" value="RNA-binding domain, RBD"/>
    <property type="match status" value="1"/>
</dbReference>
<dbReference type="GO" id="GO:0006999">
    <property type="term" value="P:nuclear pore organization"/>
    <property type="evidence" value="ECO:0007669"/>
    <property type="project" value="TreeGrafter"/>
</dbReference>
<keyword evidence="6" id="KW-0811">Translocation</keyword>
<dbReference type="Pfam" id="PF05172">
    <property type="entry name" value="RRM_Nup35"/>
    <property type="match status" value="1"/>
</dbReference>
<evidence type="ECO:0000256" key="8">
    <source>
        <dbReference type="ARBA" id="ARBA00023242"/>
    </source>
</evidence>
<dbReference type="Gene3D" id="3.30.70.330">
    <property type="match status" value="1"/>
</dbReference>
<dbReference type="GO" id="GO:0044613">
    <property type="term" value="C:nuclear pore central transport channel"/>
    <property type="evidence" value="ECO:0007669"/>
    <property type="project" value="TreeGrafter"/>
</dbReference>
<evidence type="ECO:0000256" key="4">
    <source>
        <dbReference type="ARBA" id="ARBA00022816"/>
    </source>
</evidence>
<comment type="caution">
    <text evidence="12">The sequence shown here is derived from an EMBL/GenBank/DDBJ whole genome shotgun (WGS) entry which is preliminary data.</text>
</comment>
<dbReference type="InterPro" id="IPR035979">
    <property type="entry name" value="RBD_domain_sf"/>
</dbReference>
<comment type="similarity">
    <text evidence="2">Belongs to the Nup35 family.</text>
</comment>
<feature type="compositionally biased region" description="Polar residues" evidence="10">
    <location>
        <begin position="54"/>
        <end position="68"/>
    </location>
</feature>
<keyword evidence="7 9" id="KW-0906">Nuclear pore complex</keyword>
<evidence type="ECO:0000256" key="9">
    <source>
        <dbReference type="PROSITE-ProRule" id="PRU00804"/>
    </source>
</evidence>
<keyword evidence="8 9" id="KW-0539">Nucleus</keyword>
<keyword evidence="5" id="KW-0653">Protein transport</keyword>